<feature type="region of interest" description="Disordered" evidence="13">
    <location>
        <begin position="96"/>
        <end position="135"/>
    </location>
</feature>
<dbReference type="GO" id="GO:0005743">
    <property type="term" value="C:mitochondrial inner membrane"/>
    <property type="evidence" value="ECO:0007669"/>
    <property type="project" value="UniProtKB-SubCell"/>
</dbReference>
<dbReference type="Proteomes" id="UP000054342">
    <property type="component" value="Unassembled WGS sequence"/>
</dbReference>
<evidence type="ECO:0000256" key="11">
    <source>
        <dbReference type="ARBA" id="ARBA00024980"/>
    </source>
</evidence>
<name>A0A0D2ER06_9EURO</name>
<evidence type="ECO:0000259" key="14">
    <source>
        <dbReference type="Pfam" id="PF06747"/>
    </source>
</evidence>
<keyword evidence="5" id="KW-0653">Protein transport</keyword>
<keyword evidence="8" id="KW-0496">Mitochondrion</keyword>
<dbReference type="RefSeq" id="XP_013318712.1">
    <property type="nucleotide sequence ID" value="XM_013463258.1"/>
</dbReference>
<dbReference type="GO" id="GO:0015035">
    <property type="term" value="F:protein-disulfide reductase activity"/>
    <property type="evidence" value="ECO:0007669"/>
    <property type="project" value="InterPro"/>
</dbReference>
<evidence type="ECO:0000256" key="2">
    <source>
        <dbReference type="ARBA" id="ARBA00004164"/>
    </source>
</evidence>
<evidence type="ECO:0000256" key="7">
    <source>
        <dbReference type="ARBA" id="ARBA00023010"/>
    </source>
</evidence>
<organism evidence="15 16">
    <name type="scientific">Exophiala xenobiotica</name>
    <dbReference type="NCBI Taxonomy" id="348802"/>
    <lineage>
        <taxon>Eukaryota</taxon>
        <taxon>Fungi</taxon>
        <taxon>Dikarya</taxon>
        <taxon>Ascomycota</taxon>
        <taxon>Pezizomycotina</taxon>
        <taxon>Eurotiomycetes</taxon>
        <taxon>Chaetothyriomycetidae</taxon>
        <taxon>Chaetothyriales</taxon>
        <taxon>Herpotrichiellaceae</taxon>
        <taxon>Exophiala</taxon>
    </lineage>
</organism>
<feature type="compositionally biased region" description="Basic and acidic residues" evidence="13">
    <location>
        <begin position="244"/>
        <end position="260"/>
    </location>
</feature>
<evidence type="ECO:0000256" key="10">
    <source>
        <dbReference type="ARBA" id="ARBA00023284"/>
    </source>
</evidence>
<feature type="region of interest" description="Disordered" evidence="13">
    <location>
        <begin position="244"/>
        <end position="378"/>
    </location>
</feature>
<dbReference type="EMBL" id="KN847318">
    <property type="protein sequence ID" value="KIW58128.1"/>
    <property type="molecule type" value="Genomic_DNA"/>
</dbReference>
<dbReference type="PANTHER" id="PTHR21622:SF0">
    <property type="entry name" value="COILED-COIL-HELIX-COILED-COIL-HELIX DOMAIN CONTAINING 4"/>
    <property type="match status" value="1"/>
</dbReference>
<evidence type="ECO:0000256" key="3">
    <source>
        <dbReference type="ARBA" id="ARBA00013714"/>
    </source>
</evidence>
<keyword evidence="6" id="KW-0560">Oxidoreductase</keyword>
<keyword evidence="4" id="KW-0813">Transport</keyword>
<keyword evidence="16" id="KW-1185">Reference proteome</keyword>
<dbReference type="OrthoDB" id="7481291at2759"/>
<evidence type="ECO:0000256" key="8">
    <source>
        <dbReference type="ARBA" id="ARBA00023128"/>
    </source>
</evidence>
<dbReference type="HOGENOM" id="CLU_054990_0_0_1"/>
<keyword evidence="9" id="KW-1015">Disulfide bond</keyword>
<accession>A0A0D2ER06</accession>
<protein>
    <recommendedName>
        <fullName evidence="3">Mitochondrial intermembrane space import and assembly protein 40</fullName>
    </recommendedName>
    <alternativeName>
        <fullName evidence="12">Mitochondrial import inner membrane translocase TIM40</fullName>
    </alternativeName>
</protein>
<dbReference type="GO" id="GO:0005758">
    <property type="term" value="C:mitochondrial intermembrane space"/>
    <property type="evidence" value="ECO:0007669"/>
    <property type="project" value="TreeGrafter"/>
</dbReference>
<proteinExistence type="predicted"/>
<comment type="function">
    <text evidence="11">Required for the import and folding of small cysteine-containing proteins (small Tim) in the mitochondrial intermembrane space (IMS). Forms a redox cycle with ERV1 that involves a disulfide relay system. Precursor proteins to be imported into the IMS are translocated in their reduced form into the mitochondria. The oxidized form of MIA40 forms a transient intermolecular disulfide bridge with the reduced precursor protein, resulting in oxidation of the precursor protein that now contains an intramolecular disulfide bond and is able to undergo folding in the IMS.</text>
</comment>
<evidence type="ECO:0000256" key="6">
    <source>
        <dbReference type="ARBA" id="ARBA00023002"/>
    </source>
</evidence>
<comment type="subcellular location">
    <subcellularLocation>
        <location evidence="2">Mitochondrion inner membrane</location>
        <topology evidence="2">Single-pass type II membrane protein</topology>
        <orientation evidence="2">Intermembrane side</orientation>
    </subcellularLocation>
</comment>
<dbReference type="GO" id="GO:0045041">
    <property type="term" value="P:protein import into mitochondrial intermembrane space"/>
    <property type="evidence" value="ECO:0007669"/>
    <property type="project" value="InterPro"/>
</dbReference>
<evidence type="ECO:0000256" key="9">
    <source>
        <dbReference type="ARBA" id="ARBA00023157"/>
    </source>
</evidence>
<comment type="cofactor">
    <cofactor evidence="1">
        <name>Cu(2+)</name>
        <dbReference type="ChEBI" id="CHEBI:29036"/>
    </cofactor>
</comment>
<evidence type="ECO:0000256" key="12">
    <source>
        <dbReference type="ARBA" id="ARBA00033150"/>
    </source>
</evidence>
<evidence type="ECO:0000256" key="1">
    <source>
        <dbReference type="ARBA" id="ARBA00001973"/>
    </source>
</evidence>
<dbReference type="Gene3D" id="1.10.287.2900">
    <property type="match status" value="1"/>
</dbReference>
<feature type="compositionally biased region" description="Basic and acidic residues" evidence="13">
    <location>
        <begin position="308"/>
        <end position="334"/>
    </location>
</feature>
<sequence length="378" mass="41327">MFRPTARIALRSAAQSSLAPSRTAAGRRFASSSPVNARRSWKSSAVRWGLAAAFIYYYNTSPVFAEQPQHNLLNPNVDAYEDTTGTTSIEELTSRRARQAEKNTSVLKSAADSVSSENASTSVSAGQEHEPHHASSVAALDAELEEEAQSEGAFNPETGEINWDCPCLGGMAHGPCGPEFKEAFSCFVFSTEEPKGMDCIDKFQNMQQCFQRHPDVYKGELEDDEELDAGLEVERQELVNEIAERKRQQREAEPQHRLLEEPTSAPSPVKQTKRAAPKRGEQPAGPQATPAKGESKPAAQPEATSKPPQEEGKVKIHDDETYSPERENIHEGQESKPVSQPRDKAPDEAAVPEAPSAIPAAAHDARRHTGVVPRPDEK</sequence>
<feature type="compositionally biased region" description="Low complexity" evidence="13">
    <location>
        <begin position="113"/>
        <end position="125"/>
    </location>
</feature>
<dbReference type="PANTHER" id="PTHR21622">
    <property type="entry name" value="COILED-COIL-HELIX-COILED-COIL-HELIX DOMAIN CONTAINING 4"/>
    <property type="match status" value="1"/>
</dbReference>
<evidence type="ECO:0000256" key="13">
    <source>
        <dbReference type="SAM" id="MobiDB-lite"/>
    </source>
</evidence>
<keyword evidence="10" id="KW-0676">Redox-active center</keyword>
<feature type="domain" description="CHCH" evidence="14">
    <location>
        <begin position="176"/>
        <end position="212"/>
    </location>
</feature>
<gene>
    <name evidence="15" type="ORF">PV05_02676</name>
</gene>
<keyword evidence="7" id="KW-0811">Translocation</keyword>
<dbReference type="PROSITE" id="PS51808">
    <property type="entry name" value="CHCH"/>
    <property type="match status" value="1"/>
</dbReference>
<evidence type="ECO:0000313" key="16">
    <source>
        <dbReference type="Proteomes" id="UP000054342"/>
    </source>
</evidence>
<evidence type="ECO:0000256" key="5">
    <source>
        <dbReference type="ARBA" id="ARBA00022927"/>
    </source>
</evidence>
<dbReference type="GeneID" id="25324584"/>
<dbReference type="InterPro" id="IPR039289">
    <property type="entry name" value="CHCHD4"/>
</dbReference>
<dbReference type="InterPro" id="IPR010625">
    <property type="entry name" value="CHCH"/>
</dbReference>
<evidence type="ECO:0000313" key="15">
    <source>
        <dbReference type="EMBL" id="KIW58128.1"/>
    </source>
</evidence>
<dbReference type="Pfam" id="PF06747">
    <property type="entry name" value="CHCH"/>
    <property type="match status" value="1"/>
</dbReference>
<feature type="compositionally biased region" description="Low complexity" evidence="13">
    <location>
        <begin position="349"/>
        <end position="362"/>
    </location>
</feature>
<dbReference type="AlphaFoldDB" id="A0A0D2ER06"/>
<dbReference type="STRING" id="348802.A0A0D2ER06"/>
<evidence type="ECO:0000256" key="4">
    <source>
        <dbReference type="ARBA" id="ARBA00022448"/>
    </source>
</evidence>
<reference evidence="15 16" key="1">
    <citation type="submission" date="2015-01" db="EMBL/GenBank/DDBJ databases">
        <title>The Genome Sequence of Exophiala xenobiotica CBS118157.</title>
        <authorList>
            <consortium name="The Broad Institute Genomics Platform"/>
            <person name="Cuomo C."/>
            <person name="de Hoog S."/>
            <person name="Gorbushina A."/>
            <person name="Stielow B."/>
            <person name="Teixiera M."/>
            <person name="Abouelleil A."/>
            <person name="Chapman S.B."/>
            <person name="Priest M."/>
            <person name="Young S.K."/>
            <person name="Wortman J."/>
            <person name="Nusbaum C."/>
            <person name="Birren B."/>
        </authorList>
    </citation>
    <scope>NUCLEOTIDE SEQUENCE [LARGE SCALE GENOMIC DNA]</scope>
    <source>
        <strain evidence="15 16">CBS 118157</strain>
    </source>
</reference>